<reference evidence="1 2" key="1">
    <citation type="journal article" date="2024" name="Plant Biotechnol. J.">
        <title>Genome and CRISPR/Cas9 system of a widespread forest tree (Populus alba) in the world.</title>
        <authorList>
            <person name="Liu Y.J."/>
            <person name="Jiang P.F."/>
            <person name="Han X.M."/>
            <person name="Li X.Y."/>
            <person name="Wang H.M."/>
            <person name="Wang Y.J."/>
            <person name="Wang X.X."/>
            <person name="Zeng Q.Y."/>
        </authorList>
    </citation>
    <scope>NUCLEOTIDE SEQUENCE [LARGE SCALE GENOMIC DNA]</scope>
    <source>
        <strain evidence="2">cv. PAL-ZL1</strain>
    </source>
</reference>
<name>A0ACC4AER6_POPAL</name>
<evidence type="ECO:0000313" key="1">
    <source>
        <dbReference type="EMBL" id="KAL3564638.1"/>
    </source>
</evidence>
<comment type="caution">
    <text evidence="1">The sequence shown here is derived from an EMBL/GenBank/DDBJ whole genome shotgun (WGS) entry which is preliminary data.</text>
</comment>
<protein>
    <submittedName>
        <fullName evidence="1">Uncharacterized protein</fullName>
    </submittedName>
</protein>
<accession>A0ACC4AER6</accession>
<gene>
    <name evidence="1" type="ORF">D5086_032684</name>
</gene>
<dbReference type="Proteomes" id="UP000309997">
    <property type="component" value="Unassembled WGS sequence"/>
</dbReference>
<evidence type="ECO:0000313" key="2">
    <source>
        <dbReference type="Proteomes" id="UP000309997"/>
    </source>
</evidence>
<keyword evidence="2" id="KW-1185">Reference proteome</keyword>
<dbReference type="EMBL" id="RCHU02000019">
    <property type="protein sequence ID" value="KAL3564638.1"/>
    <property type="molecule type" value="Genomic_DNA"/>
</dbReference>
<organism evidence="1 2">
    <name type="scientific">Populus alba</name>
    <name type="common">White poplar</name>
    <dbReference type="NCBI Taxonomy" id="43335"/>
    <lineage>
        <taxon>Eukaryota</taxon>
        <taxon>Viridiplantae</taxon>
        <taxon>Streptophyta</taxon>
        <taxon>Embryophyta</taxon>
        <taxon>Tracheophyta</taxon>
        <taxon>Spermatophyta</taxon>
        <taxon>Magnoliopsida</taxon>
        <taxon>eudicotyledons</taxon>
        <taxon>Gunneridae</taxon>
        <taxon>Pentapetalae</taxon>
        <taxon>rosids</taxon>
        <taxon>fabids</taxon>
        <taxon>Malpighiales</taxon>
        <taxon>Salicaceae</taxon>
        <taxon>Saliceae</taxon>
        <taxon>Populus</taxon>
    </lineage>
</organism>
<sequence length="78" mass="8414">MTRRRGEAEPTDGYANTAAASLVRAKDGNGFVKCGECEEDVALMEEKRKMVASAFGKDQSGGSATCLTVEDLKYLFMV</sequence>
<proteinExistence type="predicted"/>